<feature type="region of interest" description="Disordered" evidence="1">
    <location>
        <begin position="1"/>
        <end position="24"/>
    </location>
</feature>
<sequence length="93" mass="10086">MSNNSSSLSQPPPTQNDNSEIDPAFLQQAMAKRQVYQQAAAADRLEIEEARSGMGIVNITQVIAEHQQFVADELGQQQPPAVPTQNNPNEPAS</sequence>
<organism evidence="2 3">
    <name type="scientific">Triparma verrucosa</name>
    <dbReference type="NCBI Taxonomy" id="1606542"/>
    <lineage>
        <taxon>Eukaryota</taxon>
        <taxon>Sar</taxon>
        <taxon>Stramenopiles</taxon>
        <taxon>Ochrophyta</taxon>
        <taxon>Bolidophyceae</taxon>
        <taxon>Parmales</taxon>
        <taxon>Triparmaceae</taxon>
        <taxon>Triparma</taxon>
    </lineage>
</organism>
<name>A0A9W7FIU4_9STRA</name>
<protein>
    <submittedName>
        <fullName evidence="2">Uncharacterized protein</fullName>
    </submittedName>
</protein>
<gene>
    <name evidence="2" type="ORF">TrVE_jg12572</name>
</gene>
<evidence type="ECO:0000256" key="1">
    <source>
        <dbReference type="SAM" id="MobiDB-lite"/>
    </source>
</evidence>
<dbReference type="Proteomes" id="UP001165160">
    <property type="component" value="Unassembled WGS sequence"/>
</dbReference>
<comment type="caution">
    <text evidence="2">The sequence shown here is derived from an EMBL/GenBank/DDBJ whole genome shotgun (WGS) entry which is preliminary data.</text>
</comment>
<evidence type="ECO:0000313" key="3">
    <source>
        <dbReference type="Proteomes" id="UP001165160"/>
    </source>
</evidence>
<evidence type="ECO:0000313" key="2">
    <source>
        <dbReference type="EMBL" id="GMI13252.1"/>
    </source>
</evidence>
<dbReference type="AlphaFoldDB" id="A0A9W7FIU4"/>
<dbReference type="EMBL" id="BRXX01000462">
    <property type="protein sequence ID" value="GMI13252.1"/>
    <property type="molecule type" value="Genomic_DNA"/>
</dbReference>
<feature type="compositionally biased region" description="Polar residues" evidence="1">
    <location>
        <begin position="75"/>
        <end position="93"/>
    </location>
</feature>
<reference evidence="3" key="1">
    <citation type="journal article" date="2023" name="Commun. Biol.">
        <title>Genome analysis of Parmales, the sister group of diatoms, reveals the evolutionary specialization of diatoms from phago-mixotrophs to photoautotrophs.</title>
        <authorList>
            <person name="Ban H."/>
            <person name="Sato S."/>
            <person name="Yoshikawa S."/>
            <person name="Yamada K."/>
            <person name="Nakamura Y."/>
            <person name="Ichinomiya M."/>
            <person name="Sato N."/>
            <person name="Blanc-Mathieu R."/>
            <person name="Endo H."/>
            <person name="Kuwata A."/>
            <person name="Ogata H."/>
        </authorList>
    </citation>
    <scope>NUCLEOTIDE SEQUENCE [LARGE SCALE GENOMIC DNA]</scope>
    <source>
        <strain evidence="3">NIES 3699</strain>
    </source>
</reference>
<accession>A0A9W7FIU4</accession>
<feature type="region of interest" description="Disordered" evidence="1">
    <location>
        <begin position="70"/>
        <end position="93"/>
    </location>
</feature>
<keyword evidence="3" id="KW-1185">Reference proteome</keyword>
<proteinExistence type="predicted"/>